<dbReference type="Gene3D" id="3.20.20.60">
    <property type="entry name" value="Phosphoenolpyruvate-binding domains"/>
    <property type="match status" value="1"/>
</dbReference>
<evidence type="ECO:0000313" key="5">
    <source>
        <dbReference type="EMBL" id="GHH77798.1"/>
    </source>
</evidence>
<dbReference type="InterPro" id="IPR005000">
    <property type="entry name" value="Aldolase/citrate-lyase_domain"/>
</dbReference>
<dbReference type="Pfam" id="PF03328">
    <property type="entry name" value="HpcH_HpaI"/>
    <property type="match status" value="1"/>
</dbReference>
<comment type="similarity">
    <text evidence="1">Belongs to the HpcH/HpaI aldolase family.</text>
</comment>
<reference evidence="5" key="1">
    <citation type="journal article" date="2014" name="Int. J. Syst. Evol. Microbiol.">
        <title>Complete genome sequence of Corynebacterium casei LMG S-19264T (=DSM 44701T), isolated from a smear-ripened cheese.</title>
        <authorList>
            <consortium name="US DOE Joint Genome Institute (JGI-PGF)"/>
            <person name="Walter F."/>
            <person name="Albersmeier A."/>
            <person name="Kalinowski J."/>
            <person name="Ruckert C."/>
        </authorList>
    </citation>
    <scope>NUCLEOTIDE SEQUENCE</scope>
    <source>
        <strain evidence="5">JCM 4646</strain>
    </source>
</reference>
<dbReference type="SUPFAM" id="SSF51621">
    <property type="entry name" value="Phosphoenolpyruvate/pyruvate domain"/>
    <property type="match status" value="1"/>
</dbReference>
<dbReference type="InterPro" id="IPR015813">
    <property type="entry name" value="Pyrv/PenolPyrv_kinase-like_dom"/>
</dbReference>
<reference evidence="5" key="2">
    <citation type="submission" date="2020-09" db="EMBL/GenBank/DDBJ databases">
        <authorList>
            <person name="Sun Q."/>
            <person name="Ohkuma M."/>
        </authorList>
    </citation>
    <scope>NUCLEOTIDE SEQUENCE</scope>
    <source>
        <strain evidence="5">JCM 4646</strain>
    </source>
</reference>
<organism evidence="5 6">
    <name type="scientific">Kitasatospora indigofera</name>
    <dbReference type="NCBI Taxonomy" id="67307"/>
    <lineage>
        <taxon>Bacteria</taxon>
        <taxon>Bacillati</taxon>
        <taxon>Actinomycetota</taxon>
        <taxon>Actinomycetes</taxon>
        <taxon>Kitasatosporales</taxon>
        <taxon>Streptomycetaceae</taxon>
        <taxon>Kitasatospora</taxon>
    </lineage>
</organism>
<dbReference type="PANTHER" id="PTHR30502">
    <property type="entry name" value="2-KETO-3-DEOXY-L-RHAMNONATE ALDOLASE"/>
    <property type="match status" value="1"/>
</dbReference>
<evidence type="ECO:0000259" key="4">
    <source>
        <dbReference type="Pfam" id="PF03328"/>
    </source>
</evidence>
<proteinExistence type="inferred from homology"/>
<gene>
    <name evidence="5" type="ORF">GCM10018781_52000</name>
</gene>
<dbReference type="InterPro" id="IPR050251">
    <property type="entry name" value="HpcH-HpaI_aldolase"/>
</dbReference>
<dbReference type="GO" id="GO:0005737">
    <property type="term" value="C:cytoplasm"/>
    <property type="evidence" value="ECO:0007669"/>
    <property type="project" value="TreeGrafter"/>
</dbReference>
<dbReference type="Proteomes" id="UP000617734">
    <property type="component" value="Unassembled WGS sequence"/>
</dbReference>
<keyword evidence="6" id="KW-1185">Reference proteome</keyword>
<accession>A0A919G464</accession>
<evidence type="ECO:0000313" key="6">
    <source>
        <dbReference type="Proteomes" id="UP000617734"/>
    </source>
</evidence>
<dbReference type="GO" id="GO:0046872">
    <property type="term" value="F:metal ion binding"/>
    <property type="evidence" value="ECO:0007669"/>
    <property type="project" value="UniProtKB-KW"/>
</dbReference>
<keyword evidence="3" id="KW-0456">Lyase</keyword>
<dbReference type="PANTHER" id="PTHR30502:SF0">
    <property type="entry name" value="PHOSPHOENOLPYRUVATE CARBOXYLASE FAMILY PROTEIN"/>
    <property type="match status" value="1"/>
</dbReference>
<evidence type="ECO:0000256" key="2">
    <source>
        <dbReference type="ARBA" id="ARBA00022723"/>
    </source>
</evidence>
<sequence>MSGSALLAEAAAYTRIDWAVIDMEGAAMTKADALHQAQALAGTGVAPIVRVPRLDRHDIEFALDLGVAGVMVPKVDRAEDAARAARFSHYPPQGGRGVNPIRASAYYSASDRYFESANREVLCVVQIESREGVRNAGEIARTDGVDLLFIGTGDLAMDLGQPGRPGGPAFDQARQAVLAACAAAGKPAGIFAPSTGLARQYAKEGFRFIAVGNEVKFFVQSAALAVTMLRKQ</sequence>
<protein>
    <submittedName>
        <fullName evidence="5">2,4-dihydroxyhept-2-ene-1,7-dioic acid aldolase</fullName>
    </submittedName>
</protein>
<feature type="domain" description="HpcH/HpaI aldolase/citrate lyase" evidence="4">
    <location>
        <begin position="4"/>
        <end position="219"/>
    </location>
</feature>
<dbReference type="GO" id="GO:0016832">
    <property type="term" value="F:aldehyde-lyase activity"/>
    <property type="evidence" value="ECO:0007669"/>
    <property type="project" value="TreeGrafter"/>
</dbReference>
<dbReference type="InterPro" id="IPR040442">
    <property type="entry name" value="Pyrv_kinase-like_dom_sf"/>
</dbReference>
<name>A0A919G464_9ACTN</name>
<keyword evidence="2" id="KW-0479">Metal-binding</keyword>
<comment type="caution">
    <text evidence="5">The sequence shown here is derived from an EMBL/GenBank/DDBJ whole genome shotgun (WGS) entry which is preliminary data.</text>
</comment>
<evidence type="ECO:0000256" key="3">
    <source>
        <dbReference type="ARBA" id="ARBA00023239"/>
    </source>
</evidence>
<dbReference type="EMBL" id="BNBO01000034">
    <property type="protein sequence ID" value="GHH77798.1"/>
    <property type="molecule type" value="Genomic_DNA"/>
</dbReference>
<dbReference type="AlphaFoldDB" id="A0A919G464"/>
<evidence type="ECO:0000256" key="1">
    <source>
        <dbReference type="ARBA" id="ARBA00005568"/>
    </source>
</evidence>